<comment type="caution">
    <text evidence="1">The sequence shown here is derived from an EMBL/GenBank/DDBJ whole genome shotgun (WGS) entry which is preliminary data.</text>
</comment>
<reference evidence="1 2" key="1">
    <citation type="submission" date="2024-05" db="EMBL/GenBank/DDBJ databases">
        <title>Halomonas sp. CS7 16S ribosomal RNA gene Genome sequencing and assembly.</title>
        <authorList>
            <person name="Yook S."/>
        </authorList>
    </citation>
    <scope>NUCLEOTIDE SEQUENCE [LARGE SCALE GENOMIC DNA]</scope>
    <source>
        <strain evidence="1 2">CS7</strain>
    </source>
</reference>
<evidence type="ECO:0000313" key="1">
    <source>
        <dbReference type="EMBL" id="MEQ6888759.1"/>
    </source>
</evidence>
<sequence>MNPFANRANCSFSFSEEKSYRVKELRDAVMLMKLLTTSDGDLFIEFVLDGESSGSFRIGKNNKVFESEDDLITLECCLRLVDYFSISDSAMITPKNVVEQEGYVRTIDRIVNGDKSGLGVSFESLEGFSGSEKPDAPVACVFFVTSPLGNYIVGIFVVAVGEIEPEEGGGYKLVVDDVFLERKIAVGNGVEIKKEDVEEERDRVIEKYESSYFVINAVS</sequence>
<dbReference type="EMBL" id="JBEGCI010000006">
    <property type="protein sequence ID" value="MEQ6888759.1"/>
    <property type="molecule type" value="Genomic_DNA"/>
</dbReference>
<accession>A0ABV1N4U9</accession>
<keyword evidence="2" id="KW-1185">Reference proteome</keyword>
<name>A0ABV1N4U9_9GAMM</name>
<proteinExistence type="predicted"/>
<organism evidence="1 2">
    <name type="scientific">Halomonas pelophila</name>
    <dbReference type="NCBI Taxonomy" id="3151122"/>
    <lineage>
        <taxon>Bacteria</taxon>
        <taxon>Pseudomonadati</taxon>
        <taxon>Pseudomonadota</taxon>
        <taxon>Gammaproteobacteria</taxon>
        <taxon>Oceanospirillales</taxon>
        <taxon>Halomonadaceae</taxon>
        <taxon>Halomonas</taxon>
    </lineage>
</organism>
<dbReference type="RefSeq" id="WP_349758283.1">
    <property type="nucleotide sequence ID" value="NZ_JBEGCI010000006.1"/>
</dbReference>
<protein>
    <submittedName>
        <fullName evidence="1">Uncharacterized protein</fullName>
    </submittedName>
</protein>
<evidence type="ECO:0000313" key="2">
    <source>
        <dbReference type="Proteomes" id="UP001472978"/>
    </source>
</evidence>
<gene>
    <name evidence="1" type="ORF">ABE957_08765</name>
</gene>
<dbReference type="Proteomes" id="UP001472978">
    <property type="component" value="Unassembled WGS sequence"/>
</dbReference>